<dbReference type="AlphaFoldDB" id="A0A673ICQ3"/>
<dbReference type="Pfam" id="PF01129">
    <property type="entry name" value="ART"/>
    <property type="match status" value="1"/>
</dbReference>
<name>A0A673ICQ3_9TELE</name>
<dbReference type="Gene3D" id="3.90.176.10">
    <property type="entry name" value="Toxin ADP-ribosyltransferase, Chain A, domain 1"/>
    <property type="match status" value="1"/>
</dbReference>
<dbReference type="PROSITE" id="PS51996">
    <property type="entry name" value="TR_MART"/>
    <property type="match status" value="1"/>
</dbReference>
<sequence>TSEKDNNNNSLAAAADGQIFPLDMALDSVDDLYVGCKKIMACLVESVLLENELYNSPEFRTVWQVAVDNYEPPEDELKVIHSVAIYVYTNSRYNLYQDFNHAVRSDKQKYKDKSYTWYSLQFLLTEAIQILKETQNGCKSTYRGTNIEFNKNVLNKQVRFGSFTSSSLSSTVAGHFETKSCFEITTCEGADLTKYSTFPNETEVLIPPYEVFKVKEIKTRSVQKDLWCETVFVLESIGVRSDLNCDLFKRPTKSITNRSRFRKYQFRHFYQKRRRFHSRYRDNVFSSFQRIYEDPLTLALRFCPSV</sequence>
<reference evidence="11" key="2">
    <citation type="submission" date="2025-09" db="UniProtKB">
        <authorList>
            <consortium name="Ensembl"/>
        </authorList>
    </citation>
    <scope>IDENTIFICATION</scope>
</reference>
<evidence type="ECO:0000256" key="2">
    <source>
        <dbReference type="ARBA" id="ARBA00022676"/>
    </source>
</evidence>
<dbReference type="SUPFAM" id="SSF56399">
    <property type="entry name" value="ADP-ribosylation"/>
    <property type="match status" value="1"/>
</dbReference>
<evidence type="ECO:0000256" key="8">
    <source>
        <dbReference type="ARBA" id="ARBA00023157"/>
    </source>
</evidence>
<dbReference type="Ensembl" id="ENSSRHT00000036570.1">
    <property type="protein sequence ID" value="ENSSRHP00000035532.1"/>
    <property type="gene ID" value="ENSSRHG00000018239.1"/>
</dbReference>
<dbReference type="GO" id="GO:0106274">
    <property type="term" value="F:NAD+-protein-arginine ADP-ribosyltransferase activity"/>
    <property type="evidence" value="ECO:0007669"/>
    <property type="project" value="UniProtKB-EC"/>
</dbReference>
<dbReference type="EC" id="2.4.2.31" evidence="10"/>
<evidence type="ECO:0000256" key="7">
    <source>
        <dbReference type="ARBA" id="ARBA00023027"/>
    </source>
</evidence>
<dbReference type="InterPro" id="IPR000768">
    <property type="entry name" value="ART"/>
</dbReference>
<evidence type="ECO:0000256" key="6">
    <source>
        <dbReference type="ARBA" id="ARBA00022857"/>
    </source>
</evidence>
<accession>A0A673ICQ3</accession>
<keyword evidence="7 10" id="KW-0520">NAD</keyword>
<dbReference type="PANTHER" id="PTHR10339:SF27">
    <property type="entry name" value="NAD(P)(+)--ARGININE ADP-RIBOSYLTRANSFERASE"/>
    <property type="match status" value="1"/>
</dbReference>
<evidence type="ECO:0000313" key="11">
    <source>
        <dbReference type="Ensembl" id="ENSSRHP00000035532.1"/>
    </source>
</evidence>
<dbReference type="PRINTS" id="PR00970">
    <property type="entry name" value="RIBTRNSFRASE"/>
</dbReference>
<keyword evidence="3 10" id="KW-0808">Transferase</keyword>
<dbReference type="Proteomes" id="UP000472270">
    <property type="component" value="Unassembled WGS sequence"/>
</dbReference>
<keyword evidence="8" id="KW-1015">Disulfide bond</keyword>
<proteinExistence type="inferred from homology"/>
<keyword evidence="5" id="KW-0732">Signal</keyword>
<reference evidence="11" key="1">
    <citation type="submission" date="2025-08" db="UniProtKB">
        <authorList>
            <consortium name="Ensembl"/>
        </authorList>
    </citation>
    <scope>IDENTIFICATION</scope>
</reference>
<comment type="similarity">
    <text evidence="1 10">Belongs to the Arg-specific ADP-ribosyltransferase family.</text>
</comment>
<dbReference type="InterPro" id="IPR050999">
    <property type="entry name" value="ADP-ribosyltransferase_ARG"/>
</dbReference>
<keyword evidence="6 10" id="KW-0521">NADP</keyword>
<dbReference type="GO" id="GO:0003950">
    <property type="term" value="F:NAD+ poly-ADP-ribosyltransferase activity"/>
    <property type="evidence" value="ECO:0007669"/>
    <property type="project" value="TreeGrafter"/>
</dbReference>
<evidence type="ECO:0000256" key="10">
    <source>
        <dbReference type="RuleBase" id="RU361228"/>
    </source>
</evidence>
<keyword evidence="12" id="KW-1185">Reference proteome</keyword>
<evidence type="ECO:0000256" key="5">
    <source>
        <dbReference type="ARBA" id="ARBA00022729"/>
    </source>
</evidence>
<keyword evidence="4" id="KW-0548">Nucleotidyltransferase</keyword>
<evidence type="ECO:0000256" key="9">
    <source>
        <dbReference type="ARBA" id="ARBA00047597"/>
    </source>
</evidence>
<dbReference type="FunFam" id="3.90.176.10:FF:000001">
    <property type="entry name" value="NAD(P)(+)--arginine ADP-ribosyltransferase"/>
    <property type="match status" value="1"/>
</dbReference>
<evidence type="ECO:0000256" key="1">
    <source>
        <dbReference type="ARBA" id="ARBA00009558"/>
    </source>
</evidence>
<comment type="catalytic activity">
    <reaction evidence="9 10">
        <text>L-arginyl-[protein] + NAD(+) = N(omega)-(ADP-D-ribosyl)-L-arginyl-[protein] + nicotinamide + H(+)</text>
        <dbReference type="Rhea" id="RHEA:19149"/>
        <dbReference type="Rhea" id="RHEA-COMP:10532"/>
        <dbReference type="Rhea" id="RHEA-COMP:15087"/>
        <dbReference type="ChEBI" id="CHEBI:15378"/>
        <dbReference type="ChEBI" id="CHEBI:17154"/>
        <dbReference type="ChEBI" id="CHEBI:29965"/>
        <dbReference type="ChEBI" id="CHEBI:57540"/>
        <dbReference type="ChEBI" id="CHEBI:142554"/>
        <dbReference type="EC" id="2.4.2.31"/>
    </reaction>
</comment>
<organism evidence="11 12">
    <name type="scientific">Sinocyclocheilus rhinocerous</name>
    <dbReference type="NCBI Taxonomy" id="307959"/>
    <lineage>
        <taxon>Eukaryota</taxon>
        <taxon>Metazoa</taxon>
        <taxon>Chordata</taxon>
        <taxon>Craniata</taxon>
        <taxon>Vertebrata</taxon>
        <taxon>Euteleostomi</taxon>
        <taxon>Actinopterygii</taxon>
        <taxon>Neopterygii</taxon>
        <taxon>Teleostei</taxon>
        <taxon>Ostariophysi</taxon>
        <taxon>Cypriniformes</taxon>
        <taxon>Cyprinidae</taxon>
        <taxon>Cyprininae</taxon>
        <taxon>Sinocyclocheilus</taxon>
    </lineage>
</organism>
<evidence type="ECO:0000313" key="12">
    <source>
        <dbReference type="Proteomes" id="UP000472270"/>
    </source>
</evidence>
<evidence type="ECO:0000256" key="3">
    <source>
        <dbReference type="ARBA" id="ARBA00022679"/>
    </source>
</evidence>
<keyword evidence="2 10" id="KW-0328">Glycosyltransferase</keyword>
<evidence type="ECO:0000256" key="4">
    <source>
        <dbReference type="ARBA" id="ARBA00022695"/>
    </source>
</evidence>
<protein>
    <recommendedName>
        <fullName evidence="10">NAD(P)(+)--arginine ADP-ribosyltransferase</fullName>
        <ecNumber evidence="10">2.4.2.31</ecNumber>
    </recommendedName>
    <alternativeName>
        <fullName evidence="10">Mono(ADP-ribosyl)transferase</fullName>
    </alternativeName>
</protein>
<dbReference type="GO" id="GO:0016779">
    <property type="term" value="F:nucleotidyltransferase activity"/>
    <property type="evidence" value="ECO:0007669"/>
    <property type="project" value="UniProtKB-KW"/>
</dbReference>
<dbReference type="PANTHER" id="PTHR10339">
    <property type="entry name" value="ADP-RIBOSYLTRANSFERASE"/>
    <property type="match status" value="1"/>
</dbReference>